<dbReference type="eggNOG" id="COG2165">
    <property type="taxonomic scope" value="Bacteria"/>
</dbReference>
<keyword evidence="3 6" id="KW-0812">Transmembrane</keyword>
<evidence type="ECO:0000256" key="3">
    <source>
        <dbReference type="ARBA" id="ARBA00022692"/>
    </source>
</evidence>
<dbReference type="KEGG" id="cmp:Cha6605_2756"/>
<dbReference type="GO" id="GO:0015627">
    <property type="term" value="C:type II protein secretion system complex"/>
    <property type="evidence" value="ECO:0007669"/>
    <property type="project" value="InterPro"/>
</dbReference>
<dbReference type="Pfam" id="PF16734">
    <property type="entry name" value="Pilin_GH"/>
    <property type="match status" value="1"/>
</dbReference>
<dbReference type="PANTHER" id="PTHR30093">
    <property type="entry name" value="GENERAL SECRETION PATHWAY PROTEIN G"/>
    <property type="match status" value="1"/>
</dbReference>
<evidence type="ECO:0000256" key="1">
    <source>
        <dbReference type="ARBA" id="ARBA00004167"/>
    </source>
</evidence>
<dbReference type="PROSITE" id="PS00409">
    <property type="entry name" value="PROKAR_NTER_METHYL"/>
    <property type="match status" value="1"/>
</dbReference>
<dbReference type="GO" id="GO:0016020">
    <property type="term" value="C:membrane"/>
    <property type="evidence" value="ECO:0007669"/>
    <property type="project" value="UniProtKB-SubCell"/>
</dbReference>
<dbReference type="RefSeq" id="WP_015159941.1">
    <property type="nucleotide sequence ID" value="NC_019697.1"/>
</dbReference>
<dbReference type="HOGENOM" id="CLU_091705_5_0_3"/>
<sequence length="185" mass="19220">MRTELQAKFIQHLNTRKDSEKGFTLVELLVVIIIIGILAAIALPHFLNQTAKAKQSEAKQNMGVVNKSQNAYRQENQSFASTFNILAIGSVTDGAAAGTGTTVNYAYTIVATPTNDTANVVATARDGGLKGYTAAITRYTNAAGFNVHGSVLCEATAAGTVSPTAPTAPAGSIPTCGTNTTQISL</sequence>
<dbReference type="InterPro" id="IPR000983">
    <property type="entry name" value="Bac_GSPG_pilin"/>
</dbReference>
<dbReference type="PATRIC" id="fig|1173020.3.peg.3144"/>
<dbReference type="InterPro" id="IPR045584">
    <property type="entry name" value="Pilin-like"/>
</dbReference>
<reference evidence="7 8" key="1">
    <citation type="submission" date="2012-05" db="EMBL/GenBank/DDBJ databases">
        <title>Finished chromosome of genome of Chamaesiphon sp. PCC 6605.</title>
        <authorList>
            <consortium name="US DOE Joint Genome Institute"/>
            <person name="Gugger M."/>
            <person name="Coursin T."/>
            <person name="Rippka R."/>
            <person name="Tandeau De Marsac N."/>
            <person name="Huntemann M."/>
            <person name="Wei C.-L."/>
            <person name="Han J."/>
            <person name="Detter J.C."/>
            <person name="Han C."/>
            <person name="Tapia R."/>
            <person name="Chen A."/>
            <person name="Kyrpides N."/>
            <person name="Mavromatis K."/>
            <person name="Markowitz V."/>
            <person name="Szeto E."/>
            <person name="Ivanova N."/>
            <person name="Pagani I."/>
            <person name="Pati A."/>
            <person name="Goodwin L."/>
            <person name="Nordberg H.P."/>
            <person name="Cantor M.N."/>
            <person name="Hua S.X."/>
            <person name="Woyke T."/>
            <person name="Kerfeld C.A."/>
        </authorList>
    </citation>
    <scope>NUCLEOTIDE SEQUENCE [LARGE SCALE GENOMIC DNA]</scope>
    <source>
        <strain evidence="8">ATCC 27169 / PCC 6605</strain>
    </source>
</reference>
<accession>K9UG80</accession>
<dbReference type="STRING" id="1173020.Cha6605_2756"/>
<protein>
    <submittedName>
        <fullName evidence="7">Prepilin-type N-terminal cleavage/methylation domain-containing protein</fullName>
    </submittedName>
</protein>
<dbReference type="GO" id="GO:0015628">
    <property type="term" value="P:protein secretion by the type II secretion system"/>
    <property type="evidence" value="ECO:0007669"/>
    <property type="project" value="InterPro"/>
</dbReference>
<dbReference type="EMBL" id="CP003600">
    <property type="protein sequence ID" value="AFY93795.1"/>
    <property type="molecule type" value="Genomic_DNA"/>
</dbReference>
<keyword evidence="2" id="KW-0488">Methylation</keyword>
<keyword evidence="4 6" id="KW-1133">Transmembrane helix</keyword>
<dbReference type="PRINTS" id="PR00813">
    <property type="entry name" value="BCTERIALGSPG"/>
</dbReference>
<dbReference type="Gene3D" id="3.30.700.10">
    <property type="entry name" value="Glycoprotein, Type 4 Pilin"/>
    <property type="match status" value="1"/>
</dbReference>
<comment type="subcellular location">
    <subcellularLocation>
        <location evidence="1">Membrane</location>
        <topology evidence="1">Single-pass membrane protein</topology>
    </subcellularLocation>
</comment>
<dbReference type="Proteomes" id="UP000010366">
    <property type="component" value="Chromosome"/>
</dbReference>
<dbReference type="PANTHER" id="PTHR30093:SF44">
    <property type="entry name" value="TYPE II SECRETION SYSTEM CORE PROTEIN G"/>
    <property type="match status" value="1"/>
</dbReference>
<dbReference type="OrthoDB" id="467711at2"/>
<dbReference type="Pfam" id="PF07963">
    <property type="entry name" value="N_methyl"/>
    <property type="match status" value="1"/>
</dbReference>
<evidence type="ECO:0000256" key="4">
    <source>
        <dbReference type="ARBA" id="ARBA00022989"/>
    </source>
</evidence>
<evidence type="ECO:0000256" key="6">
    <source>
        <dbReference type="SAM" id="Phobius"/>
    </source>
</evidence>
<dbReference type="AlphaFoldDB" id="K9UG80"/>
<keyword evidence="5 6" id="KW-0472">Membrane</keyword>
<dbReference type="InterPro" id="IPR012902">
    <property type="entry name" value="N_methyl_site"/>
</dbReference>
<gene>
    <name evidence="7" type="ORF">Cha6605_2756</name>
</gene>
<evidence type="ECO:0000313" key="8">
    <source>
        <dbReference type="Proteomes" id="UP000010366"/>
    </source>
</evidence>
<dbReference type="InterPro" id="IPR031975">
    <property type="entry name" value="Pilin_GH"/>
</dbReference>
<proteinExistence type="predicted"/>
<evidence type="ECO:0000313" key="7">
    <source>
        <dbReference type="EMBL" id="AFY93795.1"/>
    </source>
</evidence>
<dbReference type="SUPFAM" id="SSF54523">
    <property type="entry name" value="Pili subunits"/>
    <property type="match status" value="1"/>
</dbReference>
<evidence type="ECO:0000256" key="2">
    <source>
        <dbReference type="ARBA" id="ARBA00022481"/>
    </source>
</evidence>
<name>K9UG80_CHAP6</name>
<feature type="transmembrane region" description="Helical" evidence="6">
    <location>
        <begin position="25"/>
        <end position="47"/>
    </location>
</feature>
<keyword evidence="8" id="KW-1185">Reference proteome</keyword>
<evidence type="ECO:0000256" key="5">
    <source>
        <dbReference type="ARBA" id="ARBA00023136"/>
    </source>
</evidence>
<dbReference type="NCBIfam" id="TIGR02532">
    <property type="entry name" value="IV_pilin_GFxxxE"/>
    <property type="match status" value="1"/>
</dbReference>
<organism evidence="7 8">
    <name type="scientific">Chamaesiphon minutus (strain ATCC 27169 / PCC 6605)</name>
    <dbReference type="NCBI Taxonomy" id="1173020"/>
    <lineage>
        <taxon>Bacteria</taxon>
        <taxon>Bacillati</taxon>
        <taxon>Cyanobacteriota</taxon>
        <taxon>Cyanophyceae</taxon>
        <taxon>Gomontiellales</taxon>
        <taxon>Chamaesiphonaceae</taxon>
        <taxon>Chamaesiphon</taxon>
    </lineage>
</organism>